<protein>
    <submittedName>
        <fullName evidence="2">Uncharacterized protein</fullName>
    </submittedName>
</protein>
<gene>
    <name evidence="2" type="ORF">B8W98_12680</name>
</gene>
<accession>A0A269XER3</accession>
<dbReference type="EMBL" id="NCXI01000355">
    <property type="protein sequence ID" value="PAK71843.1"/>
    <property type="molecule type" value="Genomic_DNA"/>
</dbReference>
<dbReference type="Proteomes" id="UP000216802">
    <property type="component" value="Unassembled WGS sequence"/>
</dbReference>
<dbReference type="AlphaFoldDB" id="A0A269XER3"/>
<evidence type="ECO:0000313" key="3">
    <source>
        <dbReference type="Proteomes" id="UP000216802"/>
    </source>
</evidence>
<evidence type="ECO:0000256" key="1">
    <source>
        <dbReference type="SAM" id="MobiDB-lite"/>
    </source>
</evidence>
<sequence length="102" mass="10915">TVIPVGESTKIVIKYKNKENQAGEIIATKTGSTWSLNKQETGITIDANSGDVTISYSAVHPESEVTASETKGNSDMSPESKVNMPRKEQTPVPPIVNANEAQ</sequence>
<proteinExistence type="predicted"/>
<feature type="compositionally biased region" description="Polar residues" evidence="1">
    <location>
        <begin position="65"/>
        <end position="77"/>
    </location>
</feature>
<feature type="region of interest" description="Disordered" evidence="1">
    <location>
        <begin position="60"/>
        <end position="102"/>
    </location>
</feature>
<dbReference type="RefSeq" id="WP_225367545.1">
    <property type="nucleotide sequence ID" value="NZ_NCXI01000355.1"/>
</dbReference>
<evidence type="ECO:0000313" key="2">
    <source>
        <dbReference type="EMBL" id="PAK71843.1"/>
    </source>
</evidence>
<feature type="non-terminal residue" evidence="2">
    <location>
        <position position="102"/>
    </location>
</feature>
<comment type="caution">
    <text evidence="2">The sequence shown here is derived from an EMBL/GenBank/DDBJ whole genome shotgun (WGS) entry which is preliminary data.</text>
</comment>
<organism evidence="2 3">
    <name type="scientific">Lentilactobacillus parakefiri</name>
    <dbReference type="NCBI Taxonomy" id="152332"/>
    <lineage>
        <taxon>Bacteria</taxon>
        <taxon>Bacillati</taxon>
        <taxon>Bacillota</taxon>
        <taxon>Bacilli</taxon>
        <taxon>Lactobacillales</taxon>
        <taxon>Lactobacillaceae</taxon>
        <taxon>Lentilactobacillus</taxon>
    </lineage>
</organism>
<name>A0A269XER3_9LACO</name>
<reference evidence="2 3" key="1">
    <citation type="submission" date="2017-04" db="EMBL/GenBank/DDBJ databases">
        <title>Kefir bacterial isolates.</title>
        <authorList>
            <person name="Kim Y."/>
            <person name="Blasche S."/>
            <person name="Patil K.R."/>
        </authorList>
    </citation>
    <scope>NUCLEOTIDE SEQUENCE [LARGE SCALE GENOMIC DNA]</scope>
    <source>
        <strain evidence="2 3">OG2</strain>
    </source>
</reference>
<feature type="non-terminal residue" evidence="2">
    <location>
        <position position="1"/>
    </location>
</feature>